<keyword evidence="3" id="KW-0520">NAD</keyword>
<dbReference type="InterPro" id="IPR006139">
    <property type="entry name" value="D-isomer_2_OHA_DH_cat_dom"/>
</dbReference>
<dbReference type="CDD" id="cd12183">
    <property type="entry name" value="LDH_like_2"/>
    <property type="match status" value="1"/>
</dbReference>
<gene>
    <name evidence="6" type="ORF">C1SCF055_LOCUS31477</name>
</gene>
<dbReference type="SUPFAM" id="SSF52283">
    <property type="entry name" value="Formate/glycerate dehydrogenase catalytic domain-like"/>
    <property type="match status" value="2"/>
</dbReference>
<dbReference type="EMBL" id="CAMXCT020003691">
    <property type="protein sequence ID" value="CAL1159154.1"/>
    <property type="molecule type" value="Genomic_DNA"/>
</dbReference>
<reference evidence="7 8" key="2">
    <citation type="submission" date="2024-05" db="EMBL/GenBank/DDBJ databases">
        <authorList>
            <person name="Chen Y."/>
            <person name="Shah S."/>
            <person name="Dougan E. K."/>
            <person name="Thang M."/>
            <person name="Chan C."/>
        </authorList>
    </citation>
    <scope>NUCLEOTIDE SEQUENCE [LARGE SCALE GENOMIC DNA]</scope>
</reference>
<dbReference type="Pfam" id="PF00389">
    <property type="entry name" value="2-Hacid_dh"/>
    <property type="match status" value="1"/>
</dbReference>
<dbReference type="OrthoDB" id="298012at2759"/>
<dbReference type="GO" id="GO:0016616">
    <property type="term" value="F:oxidoreductase activity, acting on the CH-OH group of donors, NAD or NADP as acceptor"/>
    <property type="evidence" value="ECO:0007669"/>
    <property type="project" value="InterPro"/>
</dbReference>
<dbReference type="InterPro" id="IPR029753">
    <property type="entry name" value="D-isomer_DH_CS"/>
</dbReference>
<dbReference type="GO" id="GO:0051287">
    <property type="term" value="F:NAD binding"/>
    <property type="evidence" value="ECO:0007669"/>
    <property type="project" value="InterPro"/>
</dbReference>
<protein>
    <recommendedName>
        <fullName evidence="9">D-lactate dehydrogenase</fullName>
    </recommendedName>
</protein>
<keyword evidence="2" id="KW-0560">Oxidoreductase</keyword>
<dbReference type="SUPFAM" id="SSF51735">
    <property type="entry name" value="NAD(P)-binding Rossmann-fold domains"/>
    <property type="match status" value="2"/>
</dbReference>
<organism evidence="6">
    <name type="scientific">Cladocopium goreaui</name>
    <dbReference type="NCBI Taxonomy" id="2562237"/>
    <lineage>
        <taxon>Eukaryota</taxon>
        <taxon>Sar</taxon>
        <taxon>Alveolata</taxon>
        <taxon>Dinophyceae</taxon>
        <taxon>Suessiales</taxon>
        <taxon>Symbiodiniaceae</taxon>
        <taxon>Cladocopium</taxon>
    </lineage>
</organism>
<dbReference type="AlphaFoldDB" id="A0A9P1D8I6"/>
<sequence length="780" mass="85271">MASQVLTGCQYIDVQGSGVVPKQELSSFLGSALPEWQKDDMDALLNKWGENVKYEDFVSWLFELRESREASGKKFKVAIFSCAPYDREWFDLTNQDLGCSLEFTYNSEQLNMDTVKLAEGCDAVCTFVNDFAGADIVESLSKAGVKMIALRCAGFDRVDLKAAEAHGITVARVPAYSPYAVGEHAVALMCSLNRNITRSYRNARMGNFGLNGAMIGRTLHGKRVGIIGTGLIGSITARVMKKGFECEVVAYDVFENPKIKDPEPAGLEIPYLPLDELLATCDYISLHAPLLPSTKHMINFDKLSIMKKGIMIVNTSRGGLIDTKALIHGLKTGIIAGAAMDVVENEAPFFFRNFSNSCIDDDNISVLLRMPNVILTPHLAFFTREALKTISDTSLKSMIGVRDGEGPPKQNGKLDCVCRAPKEQPKDPKKCEGAAQERKQELVQRMSFMEQLPLPVNPLKAEAFAPFENTEKPFRIAFFSATPTEVAAFEKGNEDYKGNFTFNFYKAALNIESVDMVKGAEGVCIFVHDDASAEVLKALKAQGVKIVALRCSGTNNVDIKTAKEIGLTVVRVPAYSASSTGEHAVTLATSVIRCIPQAAENTRRCNFELNGLLGFDMIGKKVGIIGAGRTGKVAARIFSMGYGCQVMVHDVVEKPDVKDPPPNGLGLPYVSLDEIFTQSDIICIFAPEKPETLKMIDAAAIKKMKKGVIVVNTSRGGLIDNQALIDGLRSGKIGGAGLDVVQGENEYFHTDWSNKPEAWQLESLRELEQSLRVGLLPCLY</sequence>
<dbReference type="InterPro" id="IPR006140">
    <property type="entry name" value="D-isomer_DH_NAD-bd"/>
</dbReference>
<dbReference type="EMBL" id="CAMXCT010003691">
    <property type="protein sequence ID" value="CAI4005779.1"/>
    <property type="molecule type" value="Genomic_DNA"/>
</dbReference>
<evidence type="ECO:0008006" key="9">
    <source>
        <dbReference type="Google" id="ProtNLM"/>
    </source>
</evidence>
<evidence type="ECO:0000259" key="5">
    <source>
        <dbReference type="Pfam" id="PF02826"/>
    </source>
</evidence>
<dbReference type="PROSITE" id="PS00671">
    <property type="entry name" value="D_2_HYDROXYACID_DH_3"/>
    <property type="match status" value="2"/>
</dbReference>
<evidence type="ECO:0000256" key="2">
    <source>
        <dbReference type="ARBA" id="ARBA00023002"/>
    </source>
</evidence>
<keyword evidence="8" id="KW-1185">Reference proteome</keyword>
<dbReference type="PANTHER" id="PTHR43026">
    <property type="entry name" value="2-HYDROXYACID DEHYDROGENASE HOMOLOG 1-RELATED"/>
    <property type="match status" value="1"/>
</dbReference>
<dbReference type="Proteomes" id="UP001152797">
    <property type="component" value="Unassembled WGS sequence"/>
</dbReference>
<dbReference type="PANTHER" id="PTHR43026:SF1">
    <property type="entry name" value="2-HYDROXYACID DEHYDROGENASE HOMOLOG 1-RELATED"/>
    <property type="match status" value="1"/>
</dbReference>
<evidence type="ECO:0000256" key="1">
    <source>
        <dbReference type="ARBA" id="ARBA00005854"/>
    </source>
</evidence>
<evidence type="ECO:0000259" key="4">
    <source>
        <dbReference type="Pfam" id="PF00389"/>
    </source>
</evidence>
<feature type="domain" description="D-isomer specific 2-hydroxyacid dehydrogenase catalytic" evidence="4">
    <location>
        <begin position="99"/>
        <end position="408"/>
    </location>
</feature>
<comment type="similarity">
    <text evidence="1">Belongs to the D-isomer specific 2-hydroxyacid dehydrogenase family.</text>
</comment>
<evidence type="ECO:0000313" key="7">
    <source>
        <dbReference type="EMBL" id="CAL4793091.1"/>
    </source>
</evidence>
<feature type="domain" description="D-isomer specific 2-hydroxyacid dehydrogenase NAD-binding" evidence="5">
    <location>
        <begin position="586"/>
        <end position="745"/>
    </location>
</feature>
<comment type="caution">
    <text evidence="6">The sequence shown here is derived from an EMBL/GenBank/DDBJ whole genome shotgun (WGS) entry which is preliminary data.</text>
</comment>
<evidence type="ECO:0000256" key="3">
    <source>
        <dbReference type="ARBA" id="ARBA00023027"/>
    </source>
</evidence>
<dbReference type="InterPro" id="IPR036291">
    <property type="entry name" value="NAD(P)-bd_dom_sf"/>
</dbReference>
<dbReference type="Gene3D" id="3.40.50.720">
    <property type="entry name" value="NAD(P)-binding Rossmann-like Domain"/>
    <property type="match status" value="4"/>
</dbReference>
<reference evidence="6" key="1">
    <citation type="submission" date="2022-10" db="EMBL/GenBank/DDBJ databases">
        <authorList>
            <person name="Chen Y."/>
            <person name="Dougan E. K."/>
            <person name="Chan C."/>
            <person name="Rhodes N."/>
            <person name="Thang M."/>
        </authorList>
    </citation>
    <scope>NUCLEOTIDE SEQUENCE</scope>
</reference>
<proteinExistence type="inferred from homology"/>
<dbReference type="EMBL" id="CAMXCT030003691">
    <property type="protein sequence ID" value="CAL4793091.1"/>
    <property type="molecule type" value="Genomic_DNA"/>
</dbReference>
<dbReference type="InterPro" id="IPR058205">
    <property type="entry name" value="D-LDH-like"/>
</dbReference>
<name>A0A9P1D8I6_9DINO</name>
<evidence type="ECO:0000313" key="8">
    <source>
        <dbReference type="Proteomes" id="UP001152797"/>
    </source>
</evidence>
<feature type="domain" description="D-isomer specific 2-hydroxyacid dehydrogenase NAD-binding" evidence="5">
    <location>
        <begin position="186"/>
        <end position="380"/>
    </location>
</feature>
<evidence type="ECO:0000313" key="6">
    <source>
        <dbReference type="EMBL" id="CAI4005779.1"/>
    </source>
</evidence>
<accession>A0A9P1D8I6</accession>
<dbReference type="Pfam" id="PF02826">
    <property type="entry name" value="2-Hacid_dh_C"/>
    <property type="match status" value="2"/>
</dbReference>